<evidence type="ECO:0000313" key="3">
    <source>
        <dbReference type="Proteomes" id="UP000054928"/>
    </source>
</evidence>
<dbReference type="GeneID" id="36408353"/>
<protein>
    <submittedName>
        <fullName evidence="2">Uncharacterized protein</fullName>
    </submittedName>
</protein>
<feature type="compositionally biased region" description="Basic and acidic residues" evidence="1">
    <location>
        <begin position="152"/>
        <end position="177"/>
    </location>
</feature>
<accession>A0A0P1APG1</accession>
<dbReference type="Proteomes" id="UP000054928">
    <property type="component" value="Unassembled WGS sequence"/>
</dbReference>
<evidence type="ECO:0000313" key="2">
    <source>
        <dbReference type="EMBL" id="CEG43079.1"/>
    </source>
</evidence>
<dbReference type="RefSeq" id="XP_024579448.1">
    <property type="nucleotide sequence ID" value="XM_024729031.1"/>
</dbReference>
<evidence type="ECO:0000256" key="1">
    <source>
        <dbReference type="SAM" id="MobiDB-lite"/>
    </source>
</evidence>
<dbReference type="EMBL" id="CCYD01000653">
    <property type="protein sequence ID" value="CEG43079.1"/>
    <property type="molecule type" value="Genomic_DNA"/>
</dbReference>
<sequence length="191" mass="21370">MVSWGISQSTALDTDTSQSLQDTKGAVASTAQQEPLKATKSLQPHAGSDVKEERFWPLFDKLAYNTKWFGKDTAHGIKNQAGFESVAGHATYEAKRGVSHAVHGVKPTVRNAVFDAKMWFLKLWHKIEEGFKKMKHKTSELTRKGWNRIKEAKKAAGHRMSESKLSMKHDIKRKSEGAKYAIKTGSTSQLK</sequence>
<dbReference type="Gene3D" id="1.10.287.700">
    <property type="entry name" value="Helix hairpin bin"/>
    <property type="match status" value="1"/>
</dbReference>
<feature type="compositionally biased region" description="Polar residues" evidence="1">
    <location>
        <begin position="1"/>
        <end position="22"/>
    </location>
</feature>
<feature type="region of interest" description="Disordered" evidence="1">
    <location>
        <begin position="152"/>
        <end position="191"/>
    </location>
</feature>
<organism evidence="2 3">
    <name type="scientific">Plasmopara halstedii</name>
    <name type="common">Downy mildew of sunflower</name>
    <dbReference type="NCBI Taxonomy" id="4781"/>
    <lineage>
        <taxon>Eukaryota</taxon>
        <taxon>Sar</taxon>
        <taxon>Stramenopiles</taxon>
        <taxon>Oomycota</taxon>
        <taxon>Peronosporomycetes</taxon>
        <taxon>Peronosporales</taxon>
        <taxon>Peronosporaceae</taxon>
        <taxon>Plasmopara</taxon>
    </lineage>
</organism>
<feature type="region of interest" description="Disordered" evidence="1">
    <location>
        <begin position="1"/>
        <end position="45"/>
    </location>
</feature>
<proteinExistence type="predicted"/>
<reference evidence="3" key="1">
    <citation type="submission" date="2014-09" db="EMBL/GenBank/DDBJ databases">
        <authorList>
            <person name="Sharma Rahul"/>
            <person name="Thines Marco"/>
        </authorList>
    </citation>
    <scope>NUCLEOTIDE SEQUENCE [LARGE SCALE GENOMIC DNA]</scope>
</reference>
<keyword evidence="3" id="KW-1185">Reference proteome</keyword>
<dbReference type="AlphaFoldDB" id="A0A0P1APG1"/>
<name>A0A0P1APG1_PLAHL</name>